<dbReference type="GeneID" id="136080152"/>
<comment type="cofactor">
    <cofactor evidence="1">
        <name>a divalent metal cation</name>
        <dbReference type="ChEBI" id="CHEBI:60240"/>
    </cofactor>
</comment>
<evidence type="ECO:0000256" key="1">
    <source>
        <dbReference type="ARBA" id="ARBA00001968"/>
    </source>
</evidence>
<protein>
    <submittedName>
        <fullName evidence="6">Uncharacterized protein LOC136080152</fullName>
    </submittedName>
</protein>
<organism evidence="5 6">
    <name type="scientific">Hydra vulgaris</name>
    <name type="common">Hydra</name>
    <name type="synonym">Hydra attenuata</name>
    <dbReference type="NCBI Taxonomy" id="6087"/>
    <lineage>
        <taxon>Eukaryota</taxon>
        <taxon>Metazoa</taxon>
        <taxon>Cnidaria</taxon>
        <taxon>Hydrozoa</taxon>
        <taxon>Hydroidolina</taxon>
        <taxon>Anthoathecata</taxon>
        <taxon>Aplanulata</taxon>
        <taxon>Hydridae</taxon>
        <taxon>Hydra</taxon>
    </lineage>
</organism>
<name>A0ABM4BUI4_HYDVU</name>
<accession>A0ABM4BUI4</accession>
<dbReference type="Pfam" id="PF13359">
    <property type="entry name" value="DDE_Tnp_4"/>
    <property type="match status" value="1"/>
</dbReference>
<evidence type="ECO:0000313" key="5">
    <source>
        <dbReference type="Proteomes" id="UP001652625"/>
    </source>
</evidence>
<feature type="domain" description="Transposase Helix-turn-helix" evidence="4">
    <location>
        <begin position="205"/>
        <end position="252"/>
    </location>
</feature>
<keyword evidence="2" id="KW-0479">Metal-binding</keyword>
<dbReference type="PANTHER" id="PTHR23080">
    <property type="entry name" value="THAP DOMAIN PROTEIN"/>
    <property type="match status" value="1"/>
</dbReference>
<keyword evidence="5" id="KW-1185">Reference proteome</keyword>
<evidence type="ECO:0000259" key="3">
    <source>
        <dbReference type="Pfam" id="PF13359"/>
    </source>
</evidence>
<proteinExistence type="predicted"/>
<gene>
    <name evidence="6" type="primary">LOC136080152</name>
</gene>
<evidence type="ECO:0000256" key="2">
    <source>
        <dbReference type="ARBA" id="ARBA00022723"/>
    </source>
</evidence>
<dbReference type="InterPro" id="IPR027806">
    <property type="entry name" value="HARBI1_dom"/>
</dbReference>
<reference evidence="6" key="1">
    <citation type="submission" date="2025-08" db="UniProtKB">
        <authorList>
            <consortium name="RefSeq"/>
        </authorList>
    </citation>
    <scope>IDENTIFICATION</scope>
</reference>
<evidence type="ECO:0000259" key="4">
    <source>
        <dbReference type="Pfam" id="PF13613"/>
    </source>
</evidence>
<dbReference type="PANTHER" id="PTHR23080:SF133">
    <property type="entry name" value="SI:CH211-262I1.5-RELATED"/>
    <property type="match status" value="1"/>
</dbReference>
<dbReference type="InterPro" id="IPR027805">
    <property type="entry name" value="Transposase_HTH_dom"/>
</dbReference>
<dbReference type="RefSeq" id="XP_065652837.1">
    <property type="nucleotide sequence ID" value="XM_065796765.1"/>
</dbReference>
<dbReference type="Pfam" id="PF13613">
    <property type="entry name" value="HTH_Tnp_4"/>
    <property type="match status" value="1"/>
</dbReference>
<sequence>MISNDTISCDKLITHSIKENITVESTTTTKYRGGITCCVPLCNNNSLKNKNLSFYIIPKEIKDNIKKTRITVNSSIGYKRKIDEIENEKNDVNFSFEETEPEKLKKEIIILKDKLNIIKTKKKEMKNIIMNQNHTINQLKFTVDRFKHNQAHFKFYTGFESYNLFKVLLEYLEPAASKLIYWGSNTNIEKTTDFNYNKKGRGRIMSSESELFLVLTRFRLGLLVEDMALRFDISSSHVSRIIVTWTDFLHSQMRMLPILATKQTVKKTMPKCFKEKYESTRVILDCTELFIEMPTSFRSQSATFSNYKHKNTTKGLIGIAPNGAITFVSDLYCGRFSDKQITKDCGINNLLEPGDSVMADRGFDIADDLPENVSLNIPPFLNGKAQLSLEENENENETRKIAAVRIHVERAIQRIKNYHILQTPFKLSMAPEINKT</sequence>
<feature type="domain" description="DDE Tnp4" evidence="3">
    <location>
        <begin position="284"/>
        <end position="435"/>
    </location>
</feature>
<dbReference type="Proteomes" id="UP001652625">
    <property type="component" value="Chromosome 05"/>
</dbReference>
<evidence type="ECO:0000313" key="6">
    <source>
        <dbReference type="RefSeq" id="XP_065652837.1"/>
    </source>
</evidence>